<dbReference type="InterPro" id="IPR036910">
    <property type="entry name" value="HMG_box_dom_sf"/>
</dbReference>
<name>A0A9N9AG39_9GLOM</name>
<feature type="compositionally biased region" description="Low complexity" evidence="1">
    <location>
        <begin position="297"/>
        <end position="319"/>
    </location>
</feature>
<organism evidence="2 3">
    <name type="scientific">Diversispora eburnea</name>
    <dbReference type="NCBI Taxonomy" id="1213867"/>
    <lineage>
        <taxon>Eukaryota</taxon>
        <taxon>Fungi</taxon>
        <taxon>Fungi incertae sedis</taxon>
        <taxon>Mucoromycota</taxon>
        <taxon>Glomeromycotina</taxon>
        <taxon>Glomeromycetes</taxon>
        <taxon>Diversisporales</taxon>
        <taxon>Diversisporaceae</taxon>
        <taxon>Diversispora</taxon>
    </lineage>
</organism>
<feature type="region of interest" description="Disordered" evidence="1">
    <location>
        <begin position="297"/>
        <end position="350"/>
    </location>
</feature>
<comment type="caution">
    <text evidence="2">The sequence shown here is derived from an EMBL/GenBank/DDBJ whole genome shotgun (WGS) entry which is preliminary data.</text>
</comment>
<accession>A0A9N9AG39</accession>
<protein>
    <submittedName>
        <fullName evidence="2">5311_t:CDS:1</fullName>
    </submittedName>
</protein>
<feature type="non-terminal residue" evidence="2">
    <location>
        <position position="350"/>
    </location>
</feature>
<reference evidence="2" key="1">
    <citation type="submission" date="2021-06" db="EMBL/GenBank/DDBJ databases">
        <authorList>
            <person name="Kallberg Y."/>
            <person name="Tangrot J."/>
            <person name="Rosling A."/>
        </authorList>
    </citation>
    <scope>NUCLEOTIDE SEQUENCE</scope>
    <source>
        <strain evidence="2">AZ414A</strain>
    </source>
</reference>
<dbReference type="Gene3D" id="1.10.30.10">
    <property type="entry name" value="High mobility group box domain"/>
    <property type="match status" value="1"/>
</dbReference>
<dbReference type="Proteomes" id="UP000789706">
    <property type="component" value="Unassembled WGS sequence"/>
</dbReference>
<evidence type="ECO:0000256" key="1">
    <source>
        <dbReference type="SAM" id="MobiDB-lite"/>
    </source>
</evidence>
<evidence type="ECO:0000313" key="2">
    <source>
        <dbReference type="EMBL" id="CAG8531271.1"/>
    </source>
</evidence>
<keyword evidence="3" id="KW-1185">Reference proteome</keyword>
<proteinExistence type="predicted"/>
<feature type="compositionally biased region" description="Polar residues" evidence="1">
    <location>
        <begin position="321"/>
        <end position="350"/>
    </location>
</feature>
<dbReference type="AlphaFoldDB" id="A0A9N9AG39"/>
<dbReference type="SUPFAM" id="SSF47095">
    <property type="entry name" value="HMG-box"/>
    <property type="match status" value="1"/>
</dbReference>
<sequence>MPRNKKHLVNLVIKENNNFRNKNCSNQNTPYKSSVEDENIKIQVENFVAQVDLEKFWNWCHLNHEKPILPNRSGENCPRAANSFFQFKRFVARYTKEHKIRGHNNQTILSKSQSMLWSKISEEQRQFFKNLYEEALKFQKENYPEYAFHPKRQKSELKIKSMGKKSKDAVVEKNEYEQMFDLAPANRNNNLGAAHINKEEANILPNTNSYDFSDVNTAGPNSVLLDNGIPSISVVYVPMENESFTFSGASSPFTFNEISSPSPFASQFVYNDISSPSGSSFAFNDVSSPSSSSFAFTDVSSPSNSTSTTSTPIFSSPSPQMDGNSSGTSTISTPIFHSPNCNYFSDDQGN</sequence>
<gene>
    <name evidence="2" type="ORF">DEBURN_LOCUS6151</name>
</gene>
<evidence type="ECO:0000313" key="3">
    <source>
        <dbReference type="Proteomes" id="UP000789706"/>
    </source>
</evidence>
<dbReference type="OrthoDB" id="6247875at2759"/>
<dbReference type="EMBL" id="CAJVPK010000608">
    <property type="protein sequence ID" value="CAG8531271.1"/>
    <property type="molecule type" value="Genomic_DNA"/>
</dbReference>